<evidence type="ECO:0000313" key="2">
    <source>
        <dbReference type="EMBL" id="MBX43440.1"/>
    </source>
</evidence>
<keyword evidence="1" id="KW-0812">Transmembrane</keyword>
<keyword evidence="1" id="KW-1133">Transmembrane helix</keyword>
<keyword evidence="1" id="KW-0472">Membrane</keyword>
<dbReference type="AlphaFoldDB" id="A0A2P2NM29"/>
<sequence>MISYVTSFQSTSNLSIFIISDCIIFIYIYLYPTHATKIQLLFSKGVSNGLYWHYQTI</sequence>
<accession>A0A2P2NM29</accession>
<organism evidence="2">
    <name type="scientific">Rhizophora mucronata</name>
    <name type="common">Asiatic mangrove</name>
    <dbReference type="NCBI Taxonomy" id="61149"/>
    <lineage>
        <taxon>Eukaryota</taxon>
        <taxon>Viridiplantae</taxon>
        <taxon>Streptophyta</taxon>
        <taxon>Embryophyta</taxon>
        <taxon>Tracheophyta</taxon>
        <taxon>Spermatophyta</taxon>
        <taxon>Magnoliopsida</taxon>
        <taxon>eudicotyledons</taxon>
        <taxon>Gunneridae</taxon>
        <taxon>Pentapetalae</taxon>
        <taxon>rosids</taxon>
        <taxon>fabids</taxon>
        <taxon>Malpighiales</taxon>
        <taxon>Rhizophoraceae</taxon>
        <taxon>Rhizophora</taxon>
    </lineage>
</organism>
<evidence type="ECO:0000256" key="1">
    <source>
        <dbReference type="SAM" id="Phobius"/>
    </source>
</evidence>
<reference evidence="2" key="1">
    <citation type="submission" date="2018-02" db="EMBL/GenBank/DDBJ databases">
        <title>Rhizophora mucronata_Transcriptome.</title>
        <authorList>
            <person name="Meera S.P."/>
            <person name="Sreeshan A."/>
            <person name="Augustine A."/>
        </authorList>
    </citation>
    <scope>NUCLEOTIDE SEQUENCE</scope>
    <source>
        <tissue evidence="2">Leaf</tissue>
    </source>
</reference>
<feature type="transmembrane region" description="Helical" evidence="1">
    <location>
        <begin position="12"/>
        <end position="31"/>
    </location>
</feature>
<proteinExistence type="predicted"/>
<dbReference type="EMBL" id="GGEC01062956">
    <property type="protein sequence ID" value="MBX43440.1"/>
    <property type="molecule type" value="Transcribed_RNA"/>
</dbReference>
<name>A0A2P2NM29_RHIMU</name>
<protein>
    <submittedName>
        <fullName evidence="2">Uncharacterized protein</fullName>
    </submittedName>
</protein>